<dbReference type="InterPro" id="IPR017476">
    <property type="entry name" value="UDP-Glc/GDP-Man"/>
</dbReference>
<gene>
    <name evidence="6" type="ORF">BKA03_002559</name>
</gene>
<evidence type="ECO:0000256" key="2">
    <source>
        <dbReference type="ARBA" id="ARBA00023002"/>
    </source>
</evidence>
<dbReference type="PANTHER" id="PTHR43491">
    <property type="entry name" value="UDP-N-ACETYL-D-MANNOSAMINE DEHYDROGENASE"/>
    <property type="match status" value="1"/>
</dbReference>
<sequence length="401" mass="43273">MSEAFTHDVVVVGGGGHVGLPLAIGLADRGSKVAIYDINAATVDVINSGVMPFTEPGAEPKLKASLANGQLIASADPAIVGQAAHVIVVIGTPVDEHLNPDPNAIPAALADTATYFRDGQILILRSTLFPGVTALVERMVADLGLDMDVAFCPERIAEHKAMEELFSLPQIVSSRTDRGRERAAKLFSTLTDEIVHLSPEEAELAKLFTNTWRYIKFAAANQFYMMANERGLDYEVIREGLSRNYPRAKDIPGAGFAAGPCLFKDTMQLAAFSDNKFGLGHSAMLVNEGLPLYVVSQLEKRYDLSQMTVGILGMAFKGGSDDIRSSLSYKLRRVLKFKAKAVLCTDPHVTEETDPTLIPLADVIAKSDILIIATPHSEYRGLVIEKPVADVWNLLGNGVVV</sequence>
<comment type="caution">
    <text evidence="6">The sequence shown here is derived from an EMBL/GenBank/DDBJ whole genome shotgun (WGS) entry which is preliminary data.</text>
</comment>
<dbReference type="PANTHER" id="PTHR43491:SF2">
    <property type="entry name" value="UDP-N-ACETYL-D-MANNOSAMINE DEHYDROGENASE"/>
    <property type="match status" value="1"/>
</dbReference>
<dbReference type="SMART" id="SM00984">
    <property type="entry name" value="UDPG_MGDP_dh_C"/>
    <property type="match status" value="1"/>
</dbReference>
<evidence type="ECO:0000259" key="5">
    <source>
        <dbReference type="SMART" id="SM00984"/>
    </source>
</evidence>
<dbReference type="InterPro" id="IPR008927">
    <property type="entry name" value="6-PGluconate_DH-like_C_sf"/>
</dbReference>
<dbReference type="Pfam" id="PF03721">
    <property type="entry name" value="UDPG_MGDP_dh_N"/>
    <property type="match status" value="1"/>
</dbReference>
<reference evidence="6 7" key="1">
    <citation type="submission" date="2020-07" db="EMBL/GenBank/DDBJ databases">
        <title>Sequencing the genomes of 1000 actinobacteria strains.</title>
        <authorList>
            <person name="Klenk H.-P."/>
        </authorList>
    </citation>
    <scope>NUCLEOTIDE SEQUENCE [LARGE SCALE GENOMIC DNA]</scope>
    <source>
        <strain evidence="6 7">DSM 19970</strain>
    </source>
</reference>
<dbReference type="Pfam" id="PF03720">
    <property type="entry name" value="UDPG_MGDP_dh_C"/>
    <property type="match status" value="1"/>
</dbReference>
<keyword evidence="2 6" id="KW-0560">Oxidoreductase</keyword>
<organism evidence="6 7">
    <name type="scientific">Demequina lutea</name>
    <dbReference type="NCBI Taxonomy" id="431489"/>
    <lineage>
        <taxon>Bacteria</taxon>
        <taxon>Bacillati</taxon>
        <taxon>Actinomycetota</taxon>
        <taxon>Actinomycetes</taxon>
        <taxon>Micrococcales</taxon>
        <taxon>Demequinaceae</taxon>
        <taxon>Demequina</taxon>
    </lineage>
</organism>
<dbReference type="GO" id="GO:0051287">
    <property type="term" value="F:NAD binding"/>
    <property type="evidence" value="ECO:0007669"/>
    <property type="project" value="InterPro"/>
</dbReference>
<dbReference type="InterPro" id="IPR001732">
    <property type="entry name" value="UDP-Glc/GDP-Man_DH_N"/>
</dbReference>
<dbReference type="SUPFAM" id="SSF48179">
    <property type="entry name" value="6-phosphogluconate dehydrogenase C-terminal domain-like"/>
    <property type="match status" value="1"/>
</dbReference>
<dbReference type="RefSeq" id="WP_062074262.1">
    <property type="nucleotide sequence ID" value="NZ_BBRC01000002.1"/>
</dbReference>
<keyword evidence="7" id="KW-1185">Reference proteome</keyword>
<dbReference type="Pfam" id="PF00984">
    <property type="entry name" value="UDPG_MGDP_dh"/>
    <property type="match status" value="1"/>
</dbReference>
<evidence type="ECO:0000256" key="1">
    <source>
        <dbReference type="ARBA" id="ARBA00006601"/>
    </source>
</evidence>
<dbReference type="GO" id="GO:0016628">
    <property type="term" value="F:oxidoreductase activity, acting on the CH-CH group of donors, NAD or NADP as acceptor"/>
    <property type="evidence" value="ECO:0007669"/>
    <property type="project" value="InterPro"/>
</dbReference>
<protein>
    <submittedName>
        <fullName evidence="6">UDP-N-acetyl-D-mannosaminuronic acid dehydrogenase</fullName>
        <ecNumber evidence="6">1.1.1.336</ecNumber>
    </submittedName>
</protein>
<evidence type="ECO:0000256" key="4">
    <source>
        <dbReference type="PIRNR" id="PIRNR000124"/>
    </source>
</evidence>
<dbReference type="PIRSF" id="PIRSF500136">
    <property type="entry name" value="UDP_ManNAc_DH"/>
    <property type="match status" value="1"/>
</dbReference>
<dbReference type="InterPro" id="IPR036220">
    <property type="entry name" value="UDP-Glc/GDP-Man_DH_C_sf"/>
</dbReference>
<proteinExistence type="inferred from homology"/>
<dbReference type="OrthoDB" id="5193947at2"/>
<evidence type="ECO:0000256" key="3">
    <source>
        <dbReference type="ARBA" id="ARBA00023027"/>
    </source>
</evidence>
<keyword evidence="3" id="KW-0520">NAD</keyword>
<dbReference type="InterPro" id="IPR014027">
    <property type="entry name" value="UDP-Glc/GDP-Man_DH_C"/>
</dbReference>
<comment type="similarity">
    <text evidence="1 4">Belongs to the UDP-glucose/GDP-mannose dehydrogenase family.</text>
</comment>
<dbReference type="InterPro" id="IPR028359">
    <property type="entry name" value="UDP_ManNAc/GlcNAc_DH"/>
</dbReference>
<dbReference type="SUPFAM" id="SSF51735">
    <property type="entry name" value="NAD(P)-binding Rossmann-fold domains"/>
    <property type="match status" value="1"/>
</dbReference>
<dbReference type="SUPFAM" id="SSF52413">
    <property type="entry name" value="UDP-glucose/GDP-mannose dehydrogenase C-terminal domain"/>
    <property type="match status" value="1"/>
</dbReference>
<dbReference type="EC" id="1.1.1.336" evidence="6"/>
<dbReference type="Gene3D" id="3.40.50.720">
    <property type="entry name" value="NAD(P)-binding Rossmann-like Domain"/>
    <property type="match status" value="2"/>
</dbReference>
<dbReference type="GO" id="GO:0000271">
    <property type="term" value="P:polysaccharide biosynthetic process"/>
    <property type="evidence" value="ECO:0007669"/>
    <property type="project" value="InterPro"/>
</dbReference>
<evidence type="ECO:0000313" key="7">
    <source>
        <dbReference type="Proteomes" id="UP000547973"/>
    </source>
</evidence>
<dbReference type="InterPro" id="IPR014026">
    <property type="entry name" value="UDP-Glc/GDP-Man_DH_dimer"/>
</dbReference>
<dbReference type="AlphaFoldDB" id="A0A7Y9ZCP2"/>
<dbReference type="InterPro" id="IPR036291">
    <property type="entry name" value="NAD(P)-bd_dom_sf"/>
</dbReference>
<dbReference type="NCBIfam" id="TIGR03026">
    <property type="entry name" value="NDP-sugDHase"/>
    <property type="match status" value="1"/>
</dbReference>
<feature type="domain" description="UDP-glucose/GDP-mannose dehydrogenase C-terminal" evidence="5">
    <location>
        <begin position="310"/>
        <end position="397"/>
    </location>
</feature>
<name>A0A7Y9ZCP2_9MICO</name>
<accession>A0A7Y9ZCP2</accession>
<dbReference type="GO" id="GO:0089714">
    <property type="term" value="F:UDP-N-acetyl-D-mannosamine dehydrogenase activity"/>
    <property type="evidence" value="ECO:0007669"/>
    <property type="project" value="UniProtKB-EC"/>
</dbReference>
<evidence type="ECO:0000313" key="6">
    <source>
        <dbReference type="EMBL" id="NYI42440.1"/>
    </source>
</evidence>
<dbReference type="Proteomes" id="UP000547973">
    <property type="component" value="Unassembled WGS sequence"/>
</dbReference>
<dbReference type="EMBL" id="JACBZO010000001">
    <property type="protein sequence ID" value="NYI42440.1"/>
    <property type="molecule type" value="Genomic_DNA"/>
</dbReference>
<dbReference type="PIRSF" id="PIRSF000124">
    <property type="entry name" value="UDPglc_GDPman_dh"/>
    <property type="match status" value="1"/>
</dbReference>